<feature type="site" description="Transition state stabilizer" evidence="7">
    <location>
        <position position="164"/>
    </location>
</feature>
<feature type="domain" description="Endonuclease/exonuclease/phosphatase" evidence="8">
    <location>
        <begin position="9"/>
        <end position="264"/>
    </location>
</feature>
<dbReference type="AlphaFoldDB" id="A0A512D9D5"/>
<comment type="similarity">
    <text evidence="1">Belongs to the DNA repair enzymes AP/ExoA family.</text>
</comment>
<feature type="site" description="Interaction with DNA substrate" evidence="7">
    <location>
        <position position="264"/>
    </location>
</feature>
<feature type="active site" description="Proton acceptor" evidence="5">
    <location>
        <position position="264"/>
    </location>
</feature>
<dbReference type="GO" id="GO:0006281">
    <property type="term" value="P:DNA repair"/>
    <property type="evidence" value="ECO:0007669"/>
    <property type="project" value="InterPro"/>
</dbReference>
<keyword evidence="4 6" id="KW-0460">Magnesium</keyword>
<reference evidence="9 10" key="1">
    <citation type="submission" date="2019-07" db="EMBL/GenBank/DDBJ databases">
        <title>Whole genome shotgun sequence of Cellulomonas aerilata NBRC 106308.</title>
        <authorList>
            <person name="Hosoyama A."/>
            <person name="Uohara A."/>
            <person name="Ohji S."/>
            <person name="Ichikawa N."/>
        </authorList>
    </citation>
    <scope>NUCLEOTIDE SEQUENCE [LARGE SCALE GENOMIC DNA]</scope>
    <source>
        <strain evidence="9 10">NBRC 106308</strain>
    </source>
</reference>
<keyword evidence="10" id="KW-1185">Reference proteome</keyword>
<feature type="binding site" evidence="6">
    <location>
        <position position="12"/>
    </location>
    <ligand>
        <name>Mg(2+)</name>
        <dbReference type="ChEBI" id="CHEBI:18420"/>
        <label>1</label>
    </ligand>
</feature>
<dbReference type="GO" id="GO:0008311">
    <property type="term" value="F:double-stranded DNA 3'-5' DNA exonuclease activity"/>
    <property type="evidence" value="ECO:0007669"/>
    <property type="project" value="InterPro"/>
</dbReference>
<evidence type="ECO:0000313" key="10">
    <source>
        <dbReference type="Proteomes" id="UP000321181"/>
    </source>
</evidence>
<evidence type="ECO:0000259" key="8">
    <source>
        <dbReference type="Pfam" id="PF03372"/>
    </source>
</evidence>
<feature type="binding site" evidence="6">
    <location>
        <position position="164"/>
    </location>
    <ligand>
        <name>Mg(2+)</name>
        <dbReference type="ChEBI" id="CHEBI:18420"/>
        <label>1</label>
    </ligand>
</feature>
<dbReference type="Proteomes" id="UP000321181">
    <property type="component" value="Unassembled WGS sequence"/>
</dbReference>
<evidence type="ECO:0000256" key="1">
    <source>
        <dbReference type="ARBA" id="ARBA00007092"/>
    </source>
</evidence>
<evidence type="ECO:0000256" key="3">
    <source>
        <dbReference type="ARBA" id="ARBA00022801"/>
    </source>
</evidence>
<protein>
    <submittedName>
        <fullName evidence="9">Exodeoxyribonuclease III</fullName>
    </submittedName>
</protein>
<dbReference type="PROSITE" id="PS51435">
    <property type="entry name" value="AP_NUCLEASE_F1_4"/>
    <property type="match status" value="1"/>
</dbReference>
<dbReference type="SUPFAM" id="SSF56219">
    <property type="entry name" value="DNase I-like"/>
    <property type="match status" value="1"/>
</dbReference>
<dbReference type="GO" id="GO:0046872">
    <property type="term" value="F:metal ion binding"/>
    <property type="evidence" value="ECO:0007669"/>
    <property type="project" value="UniProtKB-KW"/>
</dbReference>
<organism evidence="9 10">
    <name type="scientific">Cellulomonas aerilata</name>
    <dbReference type="NCBI Taxonomy" id="515326"/>
    <lineage>
        <taxon>Bacteria</taxon>
        <taxon>Bacillati</taxon>
        <taxon>Actinomycetota</taxon>
        <taxon>Actinomycetes</taxon>
        <taxon>Micrococcales</taxon>
        <taxon>Cellulomonadaceae</taxon>
        <taxon>Cellulomonas</taxon>
    </lineage>
</organism>
<dbReference type="InterPro" id="IPR005135">
    <property type="entry name" value="Endo/exonuclease/phosphatase"/>
</dbReference>
<dbReference type="Gene3D" id="3.60.10.10">
    <property type="entry name" value="Endonuclease/exonuclease/phosphatase"/>
    <property type="match status" value="1"/>
</dbReference>
<dbReference type="EMBL" id="BJYY01000002">
    <property type="protein sequence ID" value="GEO33007.1"/>
    <property type="molecule type" value="Genomic_DNA"/>
</dbReference>
<keyword evidence="3" id="KW-0378">Hydrolase</keyword>
<proteinExistence type="inferred from homology"/>
<accession>A0A512D9D5</accession>
<name>A0A512D9D5_9CELL</name>
<dbReference type="Pfam" id="PF03372">
    <property type="entry name" value="Exo_endo_phos"/>
    <property type="match status" value="1"/>
</dbReference>
<feature type="site" description="Important for catalytic activity" evidence="7">
    <location>
        <position position="234"/>
    </location>
</feature>
<feature type="binding site" evidence="6">
    <location>
        <position position="40"/>
    </location>
    <ligand>
        <name>Mg(2+)</name>
        <dbReference type="ChEBI" id="CHEBI:18420"/>
        <label>1</label>
    </ligand>
</feature>
<feature type="active site" evidence="5">
    <location>
        <position position="122"/>
    </location>
</feature>
<keyword evidence="6" id="KW-0464">Manganese</keyword>
<feature type="binding site" evidence="6">
    <location>
        <position position="162"/>
    </location>
    <ligand>
        <name>Mg(2+)</name>
        <dbReference type="ChEBI" id="CHEBI:18420"/>
        <label>1</label>
    </ligand>
</feature>
<sequence length="273" mass="29911">MDGVVLTVATANVNGIRAAHKRGMGEWVDTRKPDVLLLQEVRAPDGLLAEFFPADGWDLAHAESESKGRSGVAIASRLPMSAVRINLDQGVETNTGRWVEADLELAATDEAPARTLTVASGYLHSGTENTPSMDEKYAFLDLVTARMATLAADGGLAIVAGDLNIAHREVDIKNWKGNLKKAGFLPEERAYVDRWLGQGWHDLGRELGGEGPGPYTWWSWRGKAFDNDSGWRIDYQLATPALADLARTAVVERAESYDRRWSDHAPLVVEYAL</sequence>
<evidence type="ECO:0000256" key="6">
    <source>
        <dbReference type="PIRSR" id="PIRSR604808-2"/>
    </source>
</evidence>
<dbReference type="PANTHER" id="PTHR43250:SF2">
    <property type="entry name" value="EXODEOXYRIBONUCLEASE III"/>
    <property type="match status" value="1"/>
</dbReference>
<evidence type="ECO:0000256" key="5">
    <source>
        <dbReference type="PIRSR" id="PIRSR604808-1"/>
    </source>
</evidence>
<keyword evidence="2 6" id="KW-0479">Metal-binding</keyword>
<gene>
    <name evidence="9" type="ORF">CAE01nite_07320</name>
</gene>
<dbReference type="InterPro" id="IPR036691">
    <property type="entry name" value="Endo/exonu/phosph_ase_sf"/>
</dbReference>
<evidence type="ECO:0000256" key="4">
    <source>
        <dbReference type="ARBA" id="ARBA00022842"/>
    </source>
</evidence>
<dbReference type="PANTHER" id="PTHR43250">
    <property type="entry name" value="EXODEOXYRIBONUCLEASE III"/>
    <property type="match status" value="1"/>
</dbReference>
<feature type="binding site" evidence="6">
    <location>
        <position position="263"/>
    </location>
    <ligand>
        <name>Mg(2+)</name>
        <dbReference type="ChEBI" id="CHEBI:18420"/>
        <label>1</label>
    </ligand>
</feature>
<dbReference type="InterPro" id="IPR037493">
    <property type="entry name" value="ExoIII-like"/>
</dbReference>
<feature type="active site" description="Proton donor/acceptor" evidence="5">
    <location>
        <position position="162"/>
    </location>
</feature>
<comment type="cofactor">
    <cofactor evidence="6">
        <name>Mg(2+)</name>
        <dbReference type="ChEBI" id="CHEBI:18420"/>
    </cofactor>
    <cofactor evidence="6">
        <name>Mn(2+)</name>
        <dbReference type="ChEBI" id="CHEBI:29035"/>
    </cofactor>
    <text evidence="6">Probably binds two magnesium or manganese ions per subunit.</text>
</comment>
<dbReference type="InterPro" id="IPR004808">
    <property type="entry name" value="AP_endonuc_1"/>
</dbReference>
<evidence type="ECO:0000313" key="9">
    <source>
        <dbReference type="EMBL" id="GEO33007.1"/>
    </source>
</evidence>
<dbReference type="NCBIfam" id="TIGR00633">
    <property type="entry name" value="xth"/>
    <property type="match status" value="1"/>
</dbReference>
<comment type="caution">
    <text evidence="9">The sequence shown here is derived from an EMBL/GenBank/DDBJ whole genome shotgun (WGS) entry which is preliminary data.</text>
</comment>
<evidence type="ECO:0000256" key="2">
    <source>
        <dbReference type="ARBA" id="ARBA00022723"/>
    </source>
</evidence>
<evidence type="ECO:0000256" key="7">
    <source>
        <dbReference type="PIRSR" id="PIRSR604808-3"/>
    </source>
</evidence>
<feature type="binding site" evidence="6">
    <location>
        <position position="264"/>
    </location>
    <ligand>
        <name>Mg(2+)</name>
        <dbReference type="ChEBI" id="CHEBI:18420"/>
        <label>1</label>
    </ligand>
</feature>